<dbReference type="Gene3D" id="3.90.1150.10">
    <property type="entry name" value="Aspartate Aminotransferase, domain 1"/>
    <property type="match status" value="1"/>
</dbReference>
<organism evidence="3 4">
    <name type="scientific">Leptospira alstonii serovar Sichuan str. 79601</name>
    <dbReference type="NCBI Taxonomy" id="1218565"/>
    <lineage>
        <taxon>Bacteria</taxon>
        <taxon>Pseudomonadati</taxon>
        <taxon>Spirochaetota</taxon>
        <taxon>Spirochaetia</taxon>
        <taxon>Leptospirales</taxon>
        <taxon>Leptospiraceae</taxon>
        <taxon>Leptospira</taxon>
    </lineage>
</organism>
<accession>M6CQA9</accession>
<proteinExistence type="inferred from homology"/>
<dbReference type="InterPro" id="IPR000653">
    <property type="entry name" value="DegT/StrS_aminotransferase"/>
</dbReference>
<dbReference type="GO" id="GO:0000271">
    <property type="term" value="P:polysaccharide biosynthetic process"/>
    <property type="evidence" value="ECO:0007669"/>
    <property type="project" value="TreeGrafter"/>
</dbReference>
<keyword evidence="3" id="KW-0032">Aminotransferase</keyword>
<dbReference type="Gene3D" id="3.40.640.10">
    <property type="entry name" value="Type I PLP-dependent aspartate aminotransferase-like (Major domain)"/>
    <property type="match status" value="1"/>
</dbReference>
<evidence type="ECO:0000313" key="3">
    <source>
        <dbReference type="EMBL" id="EMJ91033.1"/>
    </source>
</evidence>
<keyword evidence="3" id="KW-0808">Transferase</keyword>
<dbReference type="Proteomes" id="UP000011988">
    <property type="component" value="Unassembled WGS sequence"/>
</dbReference>
<dbReference type="AlphaFoldDB" id="M6CQA9"/>
<dbReference type="Pfam" id="PF01041">
    <property type="entry name" value="DegT_DnrJ_EryC1"/>
    <property type="match status" value="1"/>
</dbReference>
<name>M6CQA9_9LEPT</name>
<dbReference type="PANTHER" id="PTHR30244:SF34">
    <property type="entry name" value="DTDP-4-AMINO-4,6-DIDEOXYGALACTOSE TRANSAMINASE"/>
    <property type="match status" value="1"/>
</dbReference>
<dbReference type="PIRSF" id="PIRSF000390">
    <property type="entry name" value="PLP_StrS"/>
    <property type="match status" value="1"/>
</dbReference>
<protein>
    <submittedName>
        <fullName evidence="3">DegT/DnrJ/EryC1/StrS aminotransferase family protein</fullName>
    </submittedName>
</protein>
<evidence type="ECO:0000256" key="2">
    <source>
        <dbReference type="RuleBase" id="RU004508"/>
    </source>
</evidence>
<dbReference type="InterPro" id="IPR015424">
    <property type="entry name" value="PyrdxlP-dep_Trfase"/>
</dbReference>
<evidence type="ECO:0000256" key="1">
    <source>
        <dbReference type="ARBA" id="ARBA00037999"/>
    </source>
</evidence>
<dbReference type="InterPro" id="IPR015421">
    <property type="entry name" value="PyrdxlP-dep_Trfase_major"/>
</dbReference>
<dbReference type="GO" id="GO:0008483">
    <property type="term" value="F:transaminase activity"/>
    <property type="evidence" value="ECO:0007669"/>
    <property type="project" value="UniProtKB-KW"/>
</dbReference>
<dbReference type="EMBL" id="ANIK01000115">
    <property type="protein sequence ID" value="EMJ91033.1"/>
    <property type="molecule type" value="Genomic_DNA"/>
</dbReference>
<dbReference type="GO" id="GO:0030170">
    <property type="term" value="F:pyridoxal phosphate binding"/>
    <property type="evidence" value="ECO:0007669"/>
    <property type="project" value="TreeGrafter"/>
</dbReference>
<gene>
    <name evidence="3" type="ORF">LEP1GSC194_1470</name>
</gene>
<dbReference type="PATRIC" id="fig|1218565.3.peg.4245"/>
<evidence type="ECO:0000313" key="4">
    <source>
        <dbReference type="Proteomes" id="UP000011988"/>
    </source>
</evidence>
<dbReference type="InterPro" id="IPR015422">
    <property type="entry name" value="PyrdxlP-dep_Trfase_small"/>
</dbReference>
<comment type="caution">
    <text evidence="3">The sequence shown here is derived from an EMBL/GenBank/DDBJ whole genome shotgun (WGS) entry which is preliminary data.</text>
</comment>
<keyword evidence="2" id="KW-0663">Pyridoxal phosphate</keyword>
<sequence length="370" mass="41397">MLDMSSTETEILEKNPKKKTEIEFHKPTLSREDLKTVLECLVEDHLTTGNVTTRFEKTFASTFRYKQVISSNHLTSAYHLALLALEIQAGDQIAISTFAPVSALDAIFLLKATPIVIDLDKNSFHLSSEGLSAALEKSSIKAIILDHSFGSIADVKRYDFKGIPVIEDISEVLGAQSATFTPGKQGNIAVCGLSVDQMITTGNGAMIITDQEVLAKKIRAMKAGKEPYQRKEGQPKLDYNLIDYQAALGIEQLSKIGIILERKRKIAQVYLQSISGTSVKTWYGDPNLDTFNRFIILAPGSYEQVERYFRSLHIGTQKVAEEPIHHILELPNTDFPNGERLFQRGHCIPIYPNLTKDNIQRISQAIRRIY</sequence>
<dbReference type="SUPFAM" id="SSF53383">
    <property type="entry name" value="PLP-dependent transferases"/>
    <property type="match status" value="1"/>
</dbReference>
<dbReference type="PANTHER" id="PTHR30244">
    <property type="entry name" value="TRANSAMINASE"/>
    <property type="match status" value="1"/>
</dbReference>
<comment type="similarity">
    <text evidence="1 2">Belongs to the DegT/DnrJ/EryC1 family.</text>
</comment>
<reference evidence="3 4" key="1">
    <citation type="submission" date="2013-01" db="EMBL/GenBank/DDBJ databases">
        <authorList>
            <person name="Harkins D.M."/>
            <person name="Durkin A.S."/>
            <person name="Brinkac L.M."/>
            <person name="Haft D.H."/>
            <person name="Selengut J.D."/>
            <person name="Sanka R."/>
            <person name="DePew J."/>
            <person name="Purushe J."/>
            <person name="Galloway R.L."/>
            <person name="Vinetz J.M."/>
            <person name="Sutton G.G."/>
            <person name="Nierman W.C."/>
            <person name="Fouts D.E."/>
        </authorList>
    </citation>
    <scope>NUCLEOTIDE SEQUENCE [LARGE SCALE GENOMIC DNA]</scope>
    <source>
        <strain evidence="3 4">79601</strain>
    </source>
</reference>